<gene>
    <name evidence="2" type="ORF">AU252_01775</name>
</gene>
<accession>A0A0U3P3Y1</accession>
<protein>
    <submittedName>
        <fullName evidence="2">Uncharacterized protein</fullName>
    </submittedName>
</protein>
<dbReference type="AlphaFoldDB" id="A0A0U3P3Y1"/>
<dbReference type="KEGG" id="psul:AU252_01775"/>
<evidence type="ECO:0000313" key="2">
    <source>
        <dbReference type="EMBL" id="ALV40048.1"/>
    </source>
</evidence>
<dbReference type="EMBL" id="CP013747">
    <property type="protein sequence ID" value="ALV40048.1"/>
    <property type="molecule type" value="Genomic_DNA"/>
</dbReference>
<organism evidence="2">
    <name type="scientific">Pseudarthrobacter sulfonivorans</name>
    <dbReference type="NCBI Taxonomy" id="121292"/>
    <lineage>
        <taxon>Bacteria</taxon>
        <taxon>Bacillati</taxon>
        <taxon>Actinomycetota</taxon>
        <taxon>Actinomycetes</taxon>
        <taxon>Micrococcales</taxon>
        <taxon>Micrococcaceae</taxon>
        <taxon>Pseudarthrobacter</taxon>
    </lineage>
</organism>
<name>A0A0U3P3Y1_9MICC</name>
<evidence type="ECO:0000256" key="1">
    <source>
        <dbReference type="SAM" id="Phobius"/>
    </source>
</evidence>
<feature type="transmembrane region" description="Helical" evidence="1">
    <location>
        <begin position="23"/>
        <end position="42"/>
    </location>
</feature>
<keyword evidence="1" id="KW-0472">Membrane</keyword>
<dbReference type="STRING" id="121292.AU252_01775"/>
<sequence length="162" mass="18447">MLCLAFSTLAIPASPTLPNLWPILALSVLFAVAVGTIWFYRLQRANKWTARAVEQWRRLEATRLQVGTTTEVTILAIETVEPTGTWVTLRWNQFDHVQRAWMEALPDEIWEGTVLLISPDPSQIKLGNPWPTFYHLAAQKYLGFAPAAGRKDFEKLSERSPR</sequence>
<keyword evidence="1" id="KW-1133">Transmembrane helix</keyword>
<proteinExistence type="predicted"/>
<keyword evidence="1" id="KW-0812">Transmembrane</keyword>
<evidence type="ECO:0000313" key="3">
    <source>
        <dbReference type="Proteomes" id="UP000065151"/>
    </source>
</evidence>
<dbReference type="Proteomes" id="UP000065151">
    <property type="component" value="Chromosome"/>
</dbReference>
<reference evidence="2 3" key="1">
    <citation type="submission" date="2015-12" db="EMBL/GenBank/DDBJ databases">
        <authorList>
            <person name="Shamseldin A."/>
            <person name="Moawad H."/>
            <person name="Abd El-Rahim W.M."/>
            <person name="Sadowsky M.J."/>
        </authorList>
    </citation>
    <scope>NUCLEOTIDE SEQUENCE [LARGE SCALE GENOMIC DNA]</scope>
    <source>
        <strain evidence="2 3">Ar51</strain>
    </source>
</reference>